<organism evidence="2 3">
    <name type="scientific">Gymnopilus dilepis</name>
    <dbReference type="NCBI Taxonomy" id="231916"/>
    <lineage>
        <taxon>Eukaryota</taxon>
        <taxon>Fungi</taxon>
        <taxon>Dikarya</taxon>
        <taxon>Basidiomycota</taxon>
        <taxon>Agaricomycotina</taxon>
        <taxon>Agaricomycetes</taxon>
        <taxon>Agaricomycetidae</taxon>
        <taxon>Agaricales</taxon>
        <taxon>Agaricineae</taxon>
        <taxon>Hymenogastraceae</taxon>
        <taxon>Gymnopilus</taxon>
    </lineage>
</organism>
<accession>A0A409Y357</accession>
<sequence length="166" mass="18120">MVKFEDSQPRLVPRDSNMSASGSGRMARRASPSPPRRGLLARRGSAGHSSRPPLIETNVVHDHSSDDAEGYDQPFIPLEIQTDEYSPHNHQDDTNRHYEEHPPSSSSPGIMTRVRRVFAPDAEPSPSPAPSPESPPSSGRYGYSLSPAWPAPVPLMGPVLEGQYTT</sequence>
<gene>
    <name evidence="2" type="ORF">CVT26_006802</name>
</gene>
<feature type="compositionally biased region" description="Pro residues" evidence="1">
    <location>
        <begin position="123"/>
        <end position="135"/>
    </location>
</feature>
<keyword evidence="3" id="KW-1185">Reference proteome</keyword>
<evidence type="ECO:0000256" key="1">
    <source>
        <dbReference type="SAM" id="MobiDB-lite"/>
    </source>
</evidence>
<evidence type="ECO:0000313" key="3">
    <source>
        <dbReference type="Proteomes" id="UP000284706"/>
    </source>
</evidence>
<dbReference type="Proteomes" id="UP000284706">
    <property type="component" value="Unassembled WGS sequence"/>
</dbReference>
<feature type="compositionally biased region" description="Basic and acidic residues" evidence="1">
    <location>
        <begin position="85"/>
        <end position="102"/>
    </location>
</feature>
<reference evidence="2 3" key="1">
    <citation type="journal article" date="2018" name="Evol. Lett.">
        <title>Horizontal gene cluster transfer increased hallucinogenic mushroom diversity.</title>
        <authorList>
            <person name="Reynolds H.T."/>
            <person name="Vijayakumar V."/>
            <person name="Gluck-Thaler E."/>
            <person name="Korotkin H.B."/>
            <person name="Matheny P.B."/>
            <person name="Slot J.C."/>
        </authorList>
    </citation>
    <scope>NUCLEOTIDE SEQUENCE [LARGE SCALE GENOMIC DNA]</scope>
    <source>
        <strain evidence="2 3">SRW20</strain>
    </source>
</reference>
<evidence type="ECO:0000313" key="2">
    <source>
        <dbReference type="EMBL" id="PPQ97418.1"/>
    </source>
</evidence>
<feature type="compositionally biased region" description="Low complexity" evidence="1">
    <location>
        <begin position="18"/>
        <end position="47"/>
    </location>
</feature>
<protein>
    <submittedName>
        <fullName evidence="2">Uncharacterized protein</fullName>
    </submittedName>
</protein>
<dbReference type="InParanoid" id="A0A409Y357"/>
<name>A0A409Y357_9AGAR</name>
<feature type="region of interest" description="Disordered" evidence="1">
    <location>
        <begin position="1"/>
        <end position="166"/>
    </location>
</feature>
<dbReference type="AlphaFoldDB" id="A0A409Y357"/>
<comment type="caution">
    <text evidence="2">The sequence shown here is derived from an EMBL/GenBank/DDBJ whole genome shotgun (WGS) entry which is preliminary data.</text>
</comment>
<dbReference type="EMBL" id="NHYE01001257">
    <property type="protein sequence ID" value="PPQ97418.1"/>
    <property type="molecule type" value="Genomic_DNA"/>
</dbReference>
<proteinExistence type="predicted"/>